<accession>A0A9X4E5B7</accession>
<dbReference type="HAMAP" id="MF_01361">
    <property type="entry name" value="UPF0391"/>
    <property type="match status" value="1"/>
</dbReference>
<evidence type="ECO:0000313" key="8">
    <source>
        <dbReference type="Proteomes" id="UP001149607"/>
    </source>
</evidence>
<evidence type="ECO:0000256" key="4">
    <source>
        <dbReference type="ARBA" id="ARBA00023136"/>
    </source>
</evidence>
<keyword evidence="4 5" id="KW-0472">Membrane</keyword>
<dbReference type="Proteomes" id="UP001149607">
    <property type="component" value="Chromosome"/>
</dbReference>
<dbReference type="PIRSF" id="PIRSF036466">
    <property type="entry name" value="UCP036466"/>
    <property type="match status" value="1"/>
</dbReference>
<keyword evidence="2 5" id="KW-0812">Transmembrane</keyword>
<protein>
    <recommendedName>
        <fullName evidence="5">UPF0391 membrane protein ORY91_001604</fullName>
    </recommendedName>
</protein>
<dbReference type="EMBL" id="JAPQFL010000004">
    <property type="protein sequence ID" value="MDD9328186.1"/>
    <property type="molecule type" value="Genomic_DNA"/>
</dbReference>
<comment type="similarity">
    <text evidence="5">Belongs to the UPF0391 family.</text>
</comment>
<dbReference type="AlphaFoldDB" id="A0A9X4E5B7"/>
<keyword evidence="8" id="KW-1185">Reference proteome</keyword>
<evidence type="ECO:0000313" key="7">
    <source>
        <dbReference type="EMBL" id="WWY02236.1"/>
    </source>
</evidence>
<reference evidence="6" key="1">
    <citation type="submission" date="2022-10" db="EMBL/GenBank/DDBJ databases">
        <authorList>
            <person name="Boutroux M."/>
        </authorList>
    </citation>
    <scope>NUCLEOTIDE SEQUENCE</scope>
    <source>
        <strain evidence="6">51.81</strain>
    </source>
</reference>
<evidence type="ECO:0000256" key="5">
    <source>
        <dbReference type="HAMAP-Rule" id="MF_01361"/>
    </source>
</evidence>
<dbReference type="Pfam" id="PF07043">
    <property type="entry name" value="DUF1328"/>
    <property type="match status" value="1"/>
</dbReference>
<name>A0A9X4E5B7_9NEIS</name>
<proteinExistence type="inferred from homology"/>
<organism evidence="6">
    <name type="scientific">Neisseria leonii</name>
    <dbReference type="NCBI Taxonomy" id="2995413"/>
    <lineage>
        <taxon>Bacteria</taxon>
        <taxon>Pseudomonadati</taxon>
        <taxon>Pseudomonadota</taxon>
        <taxon>Betaproteobacteria</taxon>
        <taxon>Neisseriales</taxon>
        <taxon>Neisseriaceae</taxon>
        <taxon>Neisseria</taxon>
    </lineage>
</organism>
<evidence type="ECO:0000256" key="1">
    <source>
        <dbReference type="ARBA" id="ARBA00022475"/>
    </source>
</evidence>
<dbReference type="GO" id="GO:0005886">
    <property type="term" value="C:plasma membrane"/>
    <property type="evidence" value="ECO:0007669"/>
    <property type="project" value="UniProtKB-SubCell"/>
</dbReference>
<comment type="subcellular location">
    <subcellularLocation>
        <location evidence="5">Cell membrane</location>
        <topology evidence="5">Single-pass membrane protein</topology>
    </subcellularLocation>
</comment>
<reference evidence="7" key="2">
    <citation type="submission" date="2024-02" db="EMBL/GenBank/DDBJ databases">
        <title>Neisseria leonii sp. nov.</title>
        <authorList>
            <person name="Boutroux M."/>
            <person name="Favre-Rochex S."/>
            <person name="Gorgette O."/>
            <person name="Touak G."/>
            <person name="Muhle E."/>
            <person name="Chesneau O."/>
            <person name="Clermont D."/>
            <person name="Rahi P."/>
        </authorList>
    </citation>
    <scope>NUCLEOTIDE SEQUENCE</scope>
    <source>
        <strain evidence="7">51.81</strain>
    </source>
</reference>
<keyword evidence="3 5" id="KW-1133">Transmembrane helix</keyword>
<feature type="transmembrane region" description="Helical" evidence="5">
    <location>
        <begin position="26"/>
        <end position="44"/>
    </location>
</feature>
<evidence type="ECO:0000256" key="3">
    <source>
        <dbReference type="ARBA" id="ARBA00022989"/>
    </source>
</evidence>
<keyword evidence="1 5" id="KW-1003">Cell membrane</keyword>
<gene>
    <name evidence="6" type="ORF">ORY91_001604</name>
    <name evidence="7" type="ORF">V9W64_05680</name>
</gene>
<dbReference type="InterPro" id="IPR009760">
    <property type="entry name" value="DUF1328"/>
</dbReference>
<evidence type="ECO:0000256" key="2">
    <source>
        <dbReference type="ARBA" id="ARBA00022692"/>
    </source>
</evidence>
<sequence>MQLSFLELLLIAAVLGFGGIAGSTAGMAKLLLFGFLILPVLSFFSGRRK</sequence>
<dbReference type="RefSeq" id="WP_274585287.1">
    <property type="nucleotide sequence ID" value="NZ_CP146598.1"/>
</dbReference>
<evidence type="ECO:0000313" key="6">
    <source>
        <dbReference type="EMBL" id="MDD9328186.1"/>
    </source>
</evidence>
<dbReference type="EMBL" id="CP146598">
    <property type="protein sequence ID" value="WWY02236.1"/>
    <property type="molecule type" value="Genomic_DNA"/>
</dbReference>